<proteinExistence type="predicted"/>
<dbReference type="EMBL" id="BK032497">
    <property type="protein sequence ID" value="DAF42742.1"/>
    <property type="molecule type" value="Genomic_DNA"/>
</dbReference>
<reference evidence="1" key="1">
    <citation type="journal article" date="2021" name="Proc. Natl. Acad. Sci. U.S.A.">
        <title>A Catalog of Tens of Thousands of Viruses from Human Metagenomes Reveals Hidden Associations with Chronic Diseases.</title>
        <authorList>
            <person name="Tisza M.J."/>
            <person name="Buck C.B."/>
        </authorList>
    </citation>
    <scope>NUCLEOTIDE SEQUENCE</scope>
    <source>
        <strain evidence="1">CtHip2</strain>
    </source>
</reference>
<accession>A0A8S5RVE2</accession>
<name>A0A8S5RVE2_9CAUD</name>
<sequence length="168" mass="19820">MKFTLLSNDELKFKIKQRWDLSAPEVLVMDSWCYKQIKYLIASIKNYNPTRNTYWDRLVFLEIKKGTGTIIYEVEDMQLNFQGQGENLKVISIEVSVDENTDRAEVKVNIEKVPSLVERIQSTFAYMTSGITKRIEEQKSKKFQKELEDKKLIEEIIKNKAKERITED</sequence>
<dbReference type="SUPFAM" id="SSF58100">
    <property type="entry name" value="Bacterial hemolysins"/>
    <property type="match status" value="1"/>
</dbReference>
<evidence type="ECO:0000313" key="1">
    <source>
        <dbReference type="EMBL" id="DAF42742.1"/>
    </source>
</evidence>
<organism evidence="1">
    <name type="scientific">Siphoviridae sp. ctHip2</name>
    <dbReference type="NCBI Taxonomy" id="2827830"/>
    <lineage>
        <taxon>Viruses</taxon>
        <taxon>Duplodnaviria</taxon>
        <taxon>Heunggongvirae</taxon>
        <taxon>Uroviricota</taxon>
        <taxon>Caudoviricetes</taxon>
    </lineage>
</organism>
<protein>
    <submittedName>
        <fullName evidence="1">Uncharacterized protein</fullName>
    </submittedName>
</protein>